<reference evidence="1" key="1">
    <citation type="submission" date="2023-03" db="EMBL/GenBank/DDBJ databases">
        <title>Massive genome expansion in bonnet fungi (Mycena s.s.) driven by repeated elements and novel gene families across ecological guilds.</title>
        <authorList>
            <consortium name="Lawrence Berkeley National Laboratory"/>
            <person name="Harder C.B."/>
            <person name="Miyauchi S."/>
            <person name="Viragh M."/>
            <person name="Kuo A."/>
            <person name="Thoen E."/>
            <person name="Andreopoulos B."/>
            <person name="Lu D."/>
            <person name="Skrede I."/>
            <person name="Drula E."/>
            <person name="Henrissat B."/>
            <person name="Morin E."/>
            <person name="Kohler A."/>
            <person name="Barry K."/>
            <person name="LaButti K."/>
            <person name="Morin E."/>
            <person name="Salamov A."/>
            <person name="Lipzen A."/>
            <person name="Mereny Z."/>
            <person name="Hegedus B."/>
            <person name="Baldrian P."/>
            <person name="Stursova M."/>
            <person name="Weitz H."/>
            <person name="Taylor A."/>
            <person name="Grigoriev I.V."/>
            <person name="Nagy L.G."/>
            <person name="Martin F."/>
            <person name="Kauserud H."/>
        </authorList>
    </citation>
    <scope>NUCLEOTIDE SEQUENCE</scope>
    <source>
        <strain evidence="1">CBHHK002</strain>
    </source>
</reference>
<comment type="caution">
    <text evidence="1">The sequence shown here is derived from an EMBL/GenBank/DDBJ whole genome shotgun (WGS) entry which is preliminary data.</text>
</comment>
<dbReference type="AlphaFoldDB" id="A0AAD7AHS9"/>
<accession>A0AAD7AHS9</accession>
<dbReference type="EMBL" id="JARIHO010000007">
    <property type="protein sequence ID" value="KAJ7358141.1"/>
    <property type="molecule type" value="Genomic_DNA"/>
</dbReference>
<gene>
    <name evidence="1" type="ORF">DFH08DRAFT_801985</name>
</gene>
<dbReference type="Proteomes" id="UP001218218">
    <property type="component" value="Unassembled WGS sequence"/>
</dbReference>
<protein>
    <submittedName>
        <fullName evidence="1">Uncharacterized protein</fullName>
    </submittedName>
</protein>
<evidence type="ECO:0000313" key="1">
    <source>
        <dbReference type="EMBL" id="KAJ7358141.1"/>
    </source>
</evidence>
<organism evidence="1 2">
    <name type="scientific">Mycena albidolilacea</name>
    <dbReference type="NCBI Taxonomy" id="1033008"/>
    <lineage>
        <taxon>Eukaryota</taxon>
        <taxon>Fungi</taxon>
        <taxon>Dikarya</taxon>
        <taxon>Basidiomycota</taxon>
        <taxon>Agaricomycotina</taxon>
        <taxon>Agaricomycetes</taxon>
        <taxon>Agaricomycetidae</taxon>
        <taxon>Agaricales</taxon>
        <taxon>Marasmiineae</taxon>
        <taxon>Mycenaceae</taxon>
        <taxon>Mycena</taxon>
    </lineage>
</organism>
<name>A0AAD7AHS9_9AGAR</name>
<evidence type="ECO:0000313" key="2">
    <source>
        <dbReference type="Proteomes" id="UP001218218"/>
    </source>
</evidence>
<sequence>METRSICFLPGPPELGDVMSRYSNDRRKTLTHPHTQGLQAFASHMLEFCLKRGIGKPRARAPSFSKRLSPPKTPGLLDTSTVWESTTRCPALGAAIATAASAGRKIGSRLRCLHAKAPRLKVSKGLHVGKSPTEDALGTTFDPRPPTCEAHVHCCPVGSSAKGAAPVGPVPSSSGGEGDEILEELRALDVEQRSANLFGSLRFQLKRVDELAATTAPGTCTELQKWTRSINYKTARLETLFIENV</sequence>
<proteinExistence type="predicted"/>
<keyword evidence="2" id="KW-1185">Reference proteome</keyword>